<name>A0A1B1S1J2_9BACL</name>
<dbReference type="EMBL" id="CP016540">
    <property type="protein sequence ID" value="ANU27053.1"/>
    <property type="molecule type" value="Genomic_DNA"/>
</dbReference>
<dbReference type="Proteomes" id="UP000053354">
    <property type="component" value="Chromosome"/>
</dbReference>
<reference evidence="1" key="1">
    <citation type="submission" date="2016-10" db="EMBL/GenBank/DDBJ databases">
        <authorList>
            <person name="See-Too W.S."/>
        </authorList>
    </citation>
    <scope>NUCLEOTIDE SEQUENCE</scope>
    <source>
        <strain evidence="1">L10.15</strain>
    </source>
</reference>
<gene>
    <name evidence="1" type="ORF">I858_008625</name>
</gene>
<sequence>MLNTESINPKWFENVKYLKPIQNNRKSCLIRDIIEIEGYQFLYESNAKQGCKTKGNDLKVRHFIDNKGKGCPLCGSKIANQSVCKKATTHIFSMDKYVEDGYQDYFERMEAKELEKKLGSMFP</sequence>
<accession>A0A1B1S1J2</accession>
<proteinExistence type="predicted"/>
<evidence type="ECO:0000313" key="1">
    <source>
        <dbReference type="EMBL" id="ANU27053.1"/>
    </source>
</evidence>
<dbReference type="KEGG" id="pll:I858_008625"/>
<keyword evidence="2" id="KW-1185">Reference proteome</keyword>
<dbReference type="AlphaFoldDB" id="A0A1B1S1J2"/>
<organism evidence="1 2">
    <name type="scientific">Planococcus versutus</name>
    <dbReference type="NCBI Taxonomy" id="1302659"/>
    <lineage>
        <taxon>Bacteria</taxon>
        <taxon>Bacillati</taxon>
        <taxon>Bacillota</taxon>
        <taxon>Bacilli</taxon>
        <taxon>Bacillales</taxon>
        <taxon>Caryophanaceae</taxon>
        <taxon>Planococcus</taxon>
    </lineage>
</organism>
<protein>
    <submittedName>
        <fullName evidence="1">Uncharacterized protein</fullName>
    </submittedName>
</protein>
<evidence type="ECO:0000313" key="2">
    <source>
        <dbReference type="Proteomes" id="UP000053354"/>
    </source>
</evidence>